<evidence type="ECO:0000313" key="3">
    <source>
        <dbReference type="Proteomes" id="UP001443914"/>
    </source>
</evidence>
<proteinExistence type="predicted"/>
<dbReference type="PANTHER" id="PTHR33223">
    <property type="entry name" value="CCHC-TYPE DOMAIN-CONTAINING PROTEIN"/>
    <property type="match status" value="1"/>
</dbReference>
<dbReference type="PANTHER" id="PTHR33223:SF3">
    <property type="match status" value="1"/>
</dbReference>
<dbReference type="Proteomes" id="UP001443914">
    <property type="component" value="Unassembled WGS sequence"/>
</dbReference>
<comment type="caution">
    <text evidence="2">The sequence shown here is derived from an EMBL/GenBank/DDBJ whole genome shotgun (WGS) entry which is preliminary data.</text>
</comment>
<gene>
    <name evidence="2" type="ORF">RND81_09G187200</name>
</gene>
<evidence type="ECO:0000259" key="1">
    <source>
        <dbReference type="Pfam" id="PF03732"/>
    </source>
</evidence>
<dbReference type="AlphaFoldDB" id="A0AAW1IMN5"/>
<accession>A0AAW1IMN5</accession>
<organism evidence="2 3">
    <name type="scientific">Saponaria officinalis</name>
    <name type="common">Common soapwort</name>
    <name type="synonym">Lychnis saponaria</name>
    <dbReference type="NCBI Taxonomy" id="3572"/>
    <lineage>
        <taxon>Eukaryota</taxon>
        <taxon>Viridiplantae</taxon>
        <taxon>Streptophyta</taxon>
        <taxon>Embryophyta</taxon>
        <taxon>Tracheophyta</taxon>
        <taxon>Spermatophyta</taxon>
        <taxon>Magnoliopsida</taxon>
        <taxon>eudicotyledons</taxon>
        <taxon>Gunneridae</taxon>
        <taxon>Pentapetalae</taxon>
        <taxon>Caryophyllales</taxon>
        <taxon>Caryophyllaceae</taxon>
        <taxon>Caryophylleae</taxon>
        <taxon>Saponaria</taxon>
    </lineage>
</organism>
<name>A0AAW1IMN5_SAPOF</name>
<dbReference type="Pfam" id="PF03732">
    <property type="entry name" value="Retrotrans_gag"/>
    <property type="match status" value="1"/>
</dbReference>
<reference evidence="2" key="1">
    <citation type="submission" date="2024-03" db="EMBL/GenBank/DDBJ databases">
        <title>WGS assembly of Saponaria officinalis var. Norfolk2.</title>
        <authorList>
            <person name="Jenkins J."/>
            <person name="Shu S."/>
            <person name="Grimwood J."/>
            <person name="Barry K."/>
            <person name="Goodstein D."/>
            <person name="Schmutz J."/>
            <person name="Leebens-Mack J."/>
            <person name="Osbourn A."/>
        </authorList>
    </citation>
    <scope>NUCLEOTIDE SEQUENCE [LARGE SCALE GENOMIC DNA]</scope>
    <source>
        <strain evidence="2">JIC</strain>
    </source>
</reference>
<protein>
    <recommendedName>
        <fullName evidence="1">Retrotransposon gag domain-containing protein</fullName>
    </recommendedName>
</protein>
<keyword evidence="3" id="KW-1185">Reference proteome</keyword>
<sequence>MARTIKQLTAPDLTNQPLCITFPPLGENATFELNSGLIHLLPTFHGLSTEDPNKHLSDFHIVCSSMKPAAVTDEQLKLRAFPFSLKDAARDWFYYLPENSIDTWLKMKQAFLAKYFPASRASQLKKEISNVEQRDGETMYEYWERFKRLCATCPYHGYEDQDLILYFCGGLSQEDARMVHAASGGGIVNKNPTEAKTLITELAESSQIFDRKSSRRGVNVMGSSYMDEEHSEEVNAAGYMEPPQRKCDPYSNTTNPGWKEHPNLKWGNQQGNQQFNQPNQHCPPRQYFQNPPVQSLVPAQPNQNRNLVSTQPNTGSQMSTEDMIRALVNNQTQFQQETQNSIKNLENHVGQLGTAIYRLEAKDSGVLPSTTVTNPEANVTSTE</sequence>
<dbReference type="EMBL" id="JBDFQZ010000009">
    <property type="protein sequence ID" value="KAK9691284.1"/>
    <property type="molecule type" value="Genomic_DNA"/>
</dbReference>
<evidence type="ECO:0000313" key="2">
    <source>
        <dbReference type="EMBL" id="KAK9691284.1"/>
    </source>
</evidence>
<dbReference type="InterPro" id="IPR005162">
    <property type="entry name" value="Retrotrans_gag_dom"/>
</dbReference>
<feature type="domain" description="Retrotransposon gag" evidence="1">
    <location>
        <begin position="80"/>
        <end position="172"/>
    </location>
</feature>